<proteinExistence type="predicted"/>
<dbReference type="InterPro" id="IPR013024">
    <property type="entry name" value="GGCT-like"/>
</dbReference>
<dbReference type="KEGG" id="kaf:KAFR_0B02480"/>
<dbReference type="InterPro" id="IPR006840">
    <property type="entry name" value="ChaC"/>
</dbReference>
<evidence type="ECO:0000256" key="1">
    <source>
        <dbReference type="ARBA" id="ARBA00012344"/>
    </source>
</evidence>
<dbReference type="HOGENOM" id="CLU_070703_0_0_1"/>
<dbReference type="PANTHER" id="PTHR12192:SF2">
    <property type="entry name" value="GLUTATHIONE-SPECIFIC GAMMA-GLUTAMYLCYCLOTRANSFERASE 2"/>
    <property type="match status" value="1"/>
</dbReference>
<dbReference type="GO" id="GO:0003839">
    <property type="term" value="F:gamma-glutamylcyclotransferase activity"/>
    <property type="evidence" value="ECO:0007669"/>
    <property type="project" value="EnsemblFungi"/>
</dbReference>
<dbReference type="GO" id="GO:0005737">
    <property type="term" value="C:cytoplasm"/>
    <property type="evidence" value="ECO:0007669"/>
    <property type="project" value="TreeGrafter"/>
</dbReference>
<dbReference type="OrthoDB" id="1933483at2759"/>
<dbReference type="GeneID" id="13882927"/>
<accession>H2AQ96</accession>
<gene>
    <name evidence="3" type="primary">KAFR0B02480</name>
    <name evidence="3" type="ORF">KAFR_0B02480</name>
</gene>
<organism evidence="3 4">
    <name type="scientific">Kazachstania africana (strain ATCC 22294 / BCRC 22015 / CBS 2517 / CECT 1963 / NBRC 1671 / NRRL Y-8276)</name>
    <name type="common">Yeast</name>
    <name type="synonym">Kluyveromyces africanus</name>
    <dbReference type="NCBI Taxonomy" id="1071382"/>
    <lineage>
        <taxon>Eukaryota</taxon>
        <taxon>Fungi</taxon>
        <taxon>Dikarya</taxon>
        <taxon>Ascomycota</taxon>
        <taxon>Saccharomycotina</taxon>
        <taxon>Saccharomycetes</taxon>
        <taxon>Saccharomycetales</taxon>
        <taxon>Saccharomycetaceae</taxon>
        <taxon>Kazachstania</taxon>
    </lineage>
</organism>
<dbReference type="Pfam" id="PF04752">
    <property type="entry name" value="ChaC"/>
    <property type="match status" value="1"/>
</dbReference>
<dbReference type="InParanoid" id="H2AQ96"/>
<keyword evidence="2" id="KW-0456">Lyase</keyword>
<evidence type="ECO:0000313" key="3">
    <source>
        <dbReference type="EMBL" id="CCF56546.1"/>
    </source>
</evidence>
<dbReference type="FunCoup" id="H2AQ96">
    <property type="interactions" value="353"/>
</dbReference>
<sequence>MTVDNGIWVLGYGSLIYKPPPHYTHRVPAIIHGYLRRFWQASTDHRGVPGDPGRVVTLLPYDEVMSNVEFLNDCQFYDNKINDRDDLITLGCVYYIPEKYADEVKENLDVREQGGYTLHEVQVHLEVSPEQESELEESLKSLPVHVSTGRRILTTSVYIGTVTNSSFVGPEDLDDTAKIIAKSVGPSGTNYEYIKLLHNSLENMPLTDEFKIHDRYLETLLKQVEKIRAENVKKL</sequence>
<dbReference type="CDD" id="cd06661">
    <property type="entry name" value="GGCT_like"/>
    <property type="match status" value="1"/>
</dbReference>
<dbReference type="eggNOG" id="KOG3182">
    <property type="taxonomic scope" value="Eukaryota"/>
</dbReference>
<dbReference type="GO" id="GO:0006751">
    <property type="term" value="P:glutathione catabolic process"/>
    <property type="evidence" value="ECO:0007669"/>
    <property type="project" value="EnsemblFungi"/>
</dbReference>
<reference evidence="3 4" key="1">
    <citation type="journal article" date="2011" name="Proc. Natl. Acad. Sci. U.S.A.">
        <title>Evolutionary erosion of yeast sex chromosomes by mating-type switching accidents.</title>
        <authorList>
            <person name="Gordon J.L."/>
            <person name="Armisen D."/>
            <person name="Proux-Wera E."/>
            <person name="Oheigeartaigh S.S."/>
            <person name="Byrne K.P."/>
            <person name="Wolfe K.H."/>
        </authorList>
    </citation>
    <scope>NUCLEOTIDE SEQUENCE [LARGE SCALE GENOMIC DNA]</scope>
    <source>
        <strain evidence="4">ATCC 22294 / BCRC 22015 / CBS 2517 / CECT 1963 / NBRC 1671 / NRRL Y-8276</strain>
    </source>
</reference>
<dbReference type="AlphaFoldDB" id="H2AQ96"/>
<dbReference type="Proteomes" id="UP000005220">
    <property type="component" value="Chromosome 2"/>
</dbReference>
<dbReference type="GO" id="GO:0061928">
    <property type="term" value="F:glutathione specific gamma-glutamylcyclotransferase activity"/>
    <property type="evidence" value="ECO:0007669"/>
    <property type="project" value="UniProtKB-EC"/>
</dbReference>
<dbReference type="EC" id="4.3.2.7" evidence="1"/>
<dbReference type="RefSeq" id="XP_003955681.1">
    <property type="nucleotide sequence ID" value="XM_003955632.1"/>
</dbReference>
<dbReference type="STRING" id="1071382.H2AQ96"/>
<evidence type="ECO:0000313" key="4">
    <source>
        <dbReference type="Proteomes" id="UP000005220"/>
    </source>
</evidence>
<dbReference type="PANTHER" id="PTHR12192">
    <property type="entry name" value="CATION TRANSPORT PROTEIN CHAC-RELATED"/>
    <property type="match status" value="1"/>
</dbReference>
<keyword evidence="4" id="KW-1185">Reference proteome</keyword>
<name>H2AQ96_KAZAF</name>
<dbReference type="EMBL" id="HE650822">
    <property type="protein sequence ID" value="CCF56546.1"/>
    <property type="molecule type" value="Genomic_DNA"/>
</dbReference>
<evidence type="ECO:0000256" key="2">
    <source>
        <dbReference type="ARBA" id="ARBA00023239"/>
    </source>
</evidence>
<protein>
    <recommendedName>
        <fullName evidence="1">glutathione-specific gamma-glutamylcyclotransferase</fullName>
        <ecNumber evidence="1">4.3.2.7</ecNumber>
    </recommendedName>
</protein>